<keyword evidence="8 9" id="KW-0624">Polysaccharide degradation</keyword>
<dbReference type="Gene3D" id="1.50.10.10">
    <property type="match status" value="1"/>
</dbReference>
<evidence type="ECO:0000256" key="11">
    <source>
        <dbReference type="PIRSR" id="PIRSR001031-2"/>
    </source>
</evidence>
<dbReference type="InterPro" id="IPR046966">
    <property type="entry name" value="Glucoamylase_active_site"/>
</dbReference>
<sequence length="592" mass="65401">MLDLTLLWQMSVVSDVPSVENLRVCDSVDLDVYLQHEAHISVDGVLANLAPDGEYILGKPAGILIASPSNGENGEPEYLSTWTRDSSLTFKVLVELFIGGNGSLRPKIDDWVALQGKLQLLSNPSGFPNSGGLGDPRFEVDGTTAWMNWARPQRDGPALRATTLTLFSNWLISNGETAHVLDQVWPIISKDLAYTARYWNQTGFDLWEESWGSSFFTVAASHRALVEGAALAKRLGHACALCESTSPEVLCFLQSFWTGTHITSQLNYNQGWKHHDLDSSTIISSIHTFDPEANCDDATLQPCSSRALANLKVTTEDFRSYKLNEGISLGKAIALGRYNAGDEYYGGNPCTSGWPRWLHAAIHQWKRIQYITVTDVSLSFFTDLVPSIRPGRYTKGTPTYDNLLSAVRTYADGFFAIVQKYTPQNGDLAEQFSKVDGSPLSARKLTWSYASFLSAKLRRDGILGQSWNSASSKLPATQCVGRPICTSLTFSLLADSIPESEQVYVVGSVDQLVTVDLPTDMPFEFKFIRKWPNQETRWQPGSNFVATSAANCGEKVTVNSSVEWQPDQTSGAARTIIMTSGARRAIRAWFVW</sequence>
<evidence type="ECO:0000259" key="12">
    <source>
        <dbReference type="Pfam" id="PF00723"/>
    </source>
</evidence>
<keyword evidence="3" id="KW-0732">Signal</keyword>
<evidence type="ECO:0000256" key="7">
    <source>
        <dbReference type="ARBA" id="ARBA00023295"/>
    </source>
</evidence>
<dbReference type="InterPro" id="IPR011613">
    <property type="entry name" value="GH15-like"/>
</dbReference>
<dbReference type="PANTHER" id="PTHR31616">
    <property type="entry name" value="TREHALASE"/>
    <property type="match status" value="1"/>
</dbReference>
<dbReference type="InterPro" id="IPR008928">
    <property type="entry name" value="6-hairpin_glycosidase_sf"/>
</dbReference>
<dbReference type="OrthoDB" id="6123450at2759"/>
<dbReference type="GO" id="GO:0004339">
    <property type="term" value="F:glucan 1,4-alpha-glucosidase activity"/>
    <property type="evidence" value="ECO:0007669"/>
    <property type="project" value="UniProtKB-EC"/>
</dbReference>
<dbReference type="PROSITE" id="PS00820">
    <property type="entry name" value="GLUCOAMYLASE"/>
    <property type="match status" value="1"/>
</dbReference>
<dbReference type="AlphaFoldDB" id="A0A6G1JXJ8"/>
<gene>
    <name evidence="13" type="ORF">K504DRAFT_471702</name>
</gene>
<evidence type="ECO:0000256" key="10">
    <source>
        <dbReference type="PIRSR" id="PIRSR001031-1"/>
    </source>
</evidence>
<comment type="catalytic activity">
    <reaction evidence="1 9">
        <text>Hydrolysis of terminal (1-&gt;4)-linked alpha-D-glucose residues successively from non-reducing ends of the chains with release of beta-D-glucose.</text>
        <dbReference type="EC" id="3.2.1.3"/>
    </reaction>
</comment>
<feature type="active site" description="Proton donor" evidence="10">
    <location>
        <position position="208"/>
    </location>
</feature>
<evidence type="ECO:0000256" key="2">
    <source>
        <dbReference type="ARBA" id="ARBA00006188"/>
    </source>
</evidence>
<dbReference type="PRINTS" id="PR00736">
    <property type="entry name" value="GLHYDRLASE15"/>
</dbReference>
<dbReference type="GO" id="GO:2001070">
    <property type="term" value="F:starch binding"/>
    <property type="evidence" value="ECO:0007669"/>
    <property type="project" value="InterPro"/>
</dbReference>
<evidence type="ECO:0000256" key="9">
    <source>
        <dbReference type="PIRNR" id="PIRNR001031"/>
    </source>
</evidence>
<keyword evidence="7 9" id="KW-0326">Glycosidase</keyword>
<organism evidence="13 14">
    <name type="scientific">Pleomassaria siparia CBS 279.74</name>
    <dbReference type="NCBI Taxonomy" id="1314801"/>
    <lineage>
        <taxon>Eukaryota</taxon>
        <taxon>Fungi</taxon>
        <taxon>Dikarya</taxon>
        <taxon>Ascomycota</taxon>
        <taxon>Pezizomycotina</taxon>
        <taxon>Dothideomycetes</taxon>
        <taxon>Pleosporomycetidae</taxon>
        <taxon>Pleosporales</taxon>
        <taxon>Pleomassariaceae</taxon>
        <taxon>Pleomassaria</taxon>
    </lineage>
</organism>
<evidence type="ECO:0000313" key="14">
    <source>
        <dbReference type="Proteomes" id="UP000799428"/>
    </source>
</evidence>
<keyword evidence="6 9" id="KW-0119">Carbohydrate metabolism</keyword>
<keyword evidence="14" id="KW-1185">Reference proteome</keyword>
<feature type="active site" description="Proton acceptor" evidence="10">
    <location>
        <position position="205"/>
    </location>
</feature>
<feature type="binding site" evidence="11">
    <location>
        <position position="149"/>
    </location>
    <ligand>
        <name>substrate</name>
    </ligand>
</feature>
<dbReference type="FunFam" id="1.50.10.10:FF:000018">
    <property type="entry name" value="Glucoamylase"/>
    <property type="match status" value="1"/>
</dbReference>
<dbReference type="InterPro" id="IPR012341">
    <property type="entry name" value="6hp_glycosidase-like_sf"/>
</dbReference>
<dbReference type="PANTHER" id="PTHR31616:SF12">
    <property type="entry name" value="GLUCOAMYLASE"/>
    <property type="match status" value="1"/>
</dbReference>
<dbReference type="InterPro" id="IPR013784">
    <property type="entry name" value="Carb-bd-like_fold"/>
</dbReference>
<proteinExistence type="inferred from homology"/>
<dbReference type="PIRSF" id="PIRSF001031">
    <property type="entry name" value="Glu-a-glcsd_SBD"/>
    <property type="match status" value="1"/>
</dbReference>
<evidence type="ECO:0000256" key="3">
    <source>
        <dbReference type="ARBA" id="ARBA00022729"/>
    </source>
</evidence>
<comment type="similarity">
    <text evidence="2 9">Belongs to the glycosyl hydrolase 15 family.</text>
</comment>
<evidence type="ECO:0000256" key="5">
    <source>
        <dbReference type="ARBA" id="ARBA00023180"/>
    </source>
</evidence>
<dbReference type="InterPro" id="IPR013783">
    <property type="entry name" value="Ig-like_fold"/>
</dbReference>
<accession>A0A6G1JXJ8</accession>
<keyword evidence="4 9" id="KW-0378">Hydrolase</keyword>
<dbReference type="SUPFAM" id="SSF48208">
    <property type="entry name" value="Six-hairpin glycosidases"/>
    <property type="match status" value="1"/>
</dbReference>
<dbReference type="Gene3D" id="2.60.40.10">
    <property type="entry name" value="Immunoglobulins"/>
    <property type="match status" value="1"/>
</dbReference>
<dbReference type="InterPro" id="IPR000165">
    <property type="entry name" value="Glucoamylase"/>
</dbReference>
<dbReference type="InterPro" id="IPR008291">
    <property type="entry name" value="Glucoamylase_SBD"/>
</dbReference>
<keyword evidence="5" id="KW-0325">Glycoprotein</keyword>
<evidence type="ECO:0000256" key="1">
    <source>
        <dbReference type="ARBA" id="ARBA00001863"/>
    </source>
</evidence>
<dbReference type="SUPFAM" id="SSF49452">
    <property type="entry name" value="Starch-binding domain-like"/>
    <property type="match status" value="1"/>
</dbReference>
<name>A0A6G1JXJ8_9PLEO</name>
<dbReference type="GO" id="GO:0000324">
    <property type="term" value="C:fungal-type vacuole"/>
    <property type="evidence" value="ECO:0007669"/>
    <property type="project" value="TreeGrafter"/>
</dbReference>
<dbReference type="GO" id="GO:0000272">
    <property type="term" value="P:polysaccharide catabolic process"/>
    <property type="evidence" value="ECO:0007669"/>
    <property type="project" value="UniProtKB-KW"/>
</dbReference>
<evidence type="ECO:0000256" key="8">
    <source>
        <dbReference type="ARBA" id="ARBA00023326"/>
    </source>
</evidence>
<evidence type="ECO:0000256" key="4">
    <source>
        <dbReference type="ARBA" id="ARBA00022801"/>
    </source>
</evidence>
<protein>
    <recommendedName>
        <fullName evidence="9">Glucoamylase</fullName>
        <ecNumber evidence="9">3.2.1.3</ecNumber>
    </recommendedName>
    <alternativeName>
        <fullName evidence="9">1,4-alpha-D-glucan glucohydrolase</fullName>
    </alternativeName>
    <alternativeName>
        <fullName evidence="9">Glucan 1,4-alpha-glucosidase</fullName>
    </alternativeName>
</protein>
<dbReference type="EMBL" id="MU005779">
    <property type="protein sequence ID" value="KAF2705210.1"/>
    <property type="molecule type" value="Genomic_DNA"/>
</dbReference>
<evidence type="ECO:0000256" key="6">
    <source>
        <dbReference type="ARBA" id="ARBA00023277"/>
    </source>
</evidence>
<dbReference type="Pfam" id="PF00723">
    <property type="entry name" value="Glyco_hydro_15"/>
    <property type="match status" value="1"/>
</dbReference>
<dbReference type="EC" id="3.2.1.3" evidence="9"/>
<reference evidence="13" key="1">
    <citation type="journal article" date="2020" name="Stud. Mycol.">
        <title>101 Dothideomycetes genomes: a test case for predicting lifestyles and emergence of pathogens.</title>
        <authorList>
            <person name="Haridas S."/>
            <person name="Albert R."/>
            <person name="Binder M."/>
            <person name="Bloem J."/>
            <person name="Labutti K."/>
            <person name="Salamov A."/>
            <person name="Andreopoulos B."/>
            <person name="Baker S."/>
            <person name="Barry K."/>
            <person name="Bills G."/>
            <person name="Bluhm B."/>
            <person name="Cannon C."/>
            <person name="Castanera R."/>
            <person name="Culley D."/>
            <person name="Daum C."/>
            <person name="Ezra D."/>
            <person name="Gonzalez J."/>
            <person name="Henrissat B."/>
            <person name="Kuo A."/>
            <person name="Liang C."/>
            <person name="Lipzen A."/>
            <person name="Lutzoni F."/>
            <person name="Magnuson J."/>
            <person name="Mondo S."/>
            <person name="Nolan M."/>
            <person name="Ohm R."/>
            <person name="Pangilinan J."/>
            <person name="Park H.-J."/>
            <person name="Ramirez L."/>
            <person name="Alfaro M."/>
            <person name="Sun H."/>
            <person name="Tritt A."/>
            <person name="Yoshinaga Y."/>
            <person name="Zwiers L.-H."/>
            <person name="Turgeon B."/>
            <person name="Goodwin S."/>
            <person name="Spatafora J."/>
            <person name="Crous P."/>
            <person name="Grigoriev I."/>
        </authorList>
    </citation>
    <scope>NUCLEOTIDE SEQUENCE</scope>
    <source>
        <strain evidence="13">CBS 279.74</strain>
    </source>
</reference>
<evidence type="ECO:0000313" key="13">
    <source>
        <dbReference type="EMBL" id="KAF2705210.1"/>
    </source>
</evidence>
<dbReference type="Proteomes" id="UP000799428">
    <property type="component" value="Unassembled WGS sequence"/>
</dbReference>
<feature type="domain" description="GH15-like" evidence="12">
    <location>
        <begin position="41"/>
        <end position="455"/>
    </location>
</feature>